<proteinExistence type="inferred from homology"/>
<dbReference type="PANTHER" id="PTHR16222:SF24">
    <property type="entry name" value="ADP-RIBOSYLHYDROLASE ARH3"/>
    <property type="match status" value="1"/>
</dbReference>
<dbReference type="InterPro" id="IPR050792">
    <property type="entry name" value="ADP-ribosylglycohydrolase"/>
</dbReference>
<evidence type="ECO:0000256" key="2">
    <source>
        <dbReference type="ARBA" id="ARBA00022801"/>
    </source>
</evidence>
<evidence type="ECO:0000256" key="3">
    <source>
        <dbReference type="PIRSR" id="PIRSR605502-1"/>
    </source>
</evidence>
<evidence type="ECO:0000313" key="4">
    <source>
        <dbReference type="EMBL" id="HJG42032.1"/>
    </source>
</evidence>
<dbReference type="Pfam" id="PF03747">
    <property type="entry name" value="ADP_ribosyl_GH"/>
    <property type="match status" value="1"/>
</dbReference>
<keyword evidence="3" id="KW-0460">Magnesium</keyword>
<comment type="similarity">
    <text evidence="1">Belongs to the ADP-ribosylglycohydrolase family.</text>
</comment>
<organism evidence="4 5">
    <name type="scientific">Bifidobacterium pullorum subsp. gallinarum</name>
    <dbReference type="NCBI Taxonomy" id="78344"/>
    <lineage>
        <taxon>Bacteria</taxon>
        <taxon>Bacillati</taxon>
        <taxon>Actinomycetota</taxon>
        <taxon>Actinomycetes</taxon>
        <taxon>Bifidobacteriales</taxon>
        <taxon>Bifidobacteriaceae</taxon>
        <taxon>Bifidobacterium</taxon>
    </lineage>
</organism>
<keyword evidence="3" id="KW-0479">Metal-binding</keyword>
<dbReference type="EMBL" id="DYUX01000023">
    <property type="protein sequence ID" value="HJG42032.1"/>
    <property type="molecule type" value="Genomic_DNA"/>
</dbReference>
<sequence>MAYPRTPELDAAARRSCVVTHNTVQGIEVTTLIAYAVSCGIDGLGVREALDAAVAHIRATAVQGYWSAKASVLERTQWILDETRRHAYDDESFAALLRKVCGTSVEANESVPAAFAIANRFADDPFRALCFAASLGGDTDTIAAMAGAVIGACLGVEAFDADHLATLRAVNGLELEPVAEGLLAIRQRRERGVR</sequence>
<dbReference type="GO" id="GO:0046872">
    <property type="term" value="F:metal ion binding"/>
    <property type="evidence" value="ECO:0007669"/>
    <property type="project" value="UniProtKB-KW"/>
</dbReference>
<dbReference type="InterPro" id="IPR005502">
    <property type="entry name" value="Ribosyl_crysJ1"/>
</dbReference>
<gene>
    <name evidence="4" type="ORF">K8U73_06585</name>
</gene>
<reference evidence="4" key="2">
    <citation type="submission" date="2021-09" db="EMBL/GenBank/DDBJ databases">
        <authorList>
            <person name="Gilroy R."/>
        </authorList>
    </citation>
    <scope>NUCLEOTIDE SEQUENCE</scope>
    <source>
        <strain evidence="4">ChiBcolR7-4860</strain>
    </source>
</reference>
<dbReference type="Proteomes" id="UP000786560">
    <property type="component" value="Unassembled WGS sequence"/>
</dbReference>
<keyword evidence="2" id="KW-0378">Hydrolase</keyword>
<evidence type="ECO:0000256" key="1">
    <source>
        <dbReference type="ARBA" id="ARBA00010702"/>
    </source>
</evidence>
<name>A0A921LVF5_9BIFI</name>
<dbReference type="RefSeq" id="WP_278711531.1">
    <property type="nucleotide sequence ID" value="NZ_DYUX01000023.1"/>
</dbReference>
<comment type="caution">
    <text evidence="4">The sequence shown here is derived from an EMBL/GenBank/DDBJ whole genome shotgun (WGS) entry which is preliminary data.</text>
</comment>
<feature type="binding site" evidence="3">
    <location>
        <position position="140"/>
    </location>
    <ligand>
        <name>Mg(2+)</name>
        <dbReference type="ChEBI" id="CHEBI:18420"/>
        <label>1</label>
    </ligand>
</feature>
<dbReference type="GO" id="GO:0016787">
    <property type="term" value="F:hydrolase activity"/>
    <property type="evidence" value="ECO:0007669"/>
    <property type="project" value="UniProtKB-KW"/>
</dbReference>
<evidence type="ECO:0000313" key="5">
    <source>
        <dbReference type="Proteomes" id="UP000786560"/>
    </source>
</evidence>
<feature type="binding site" evidence="3">
    <location>
        <position position="141"/>
    </location>
    <ligand>
        <name>Mg(2+)</name>
        <dbReference type="ChEBI" id="CHEBI:18420"/>
        <label>1</label>
    </ligand>
</feature>
<feature type="binding site" evidence="3">
    <location>
        <position position="138"/>
    </location>
    <ligand>
        <name>Mg(2+)</name>
        <dbReference type="ChEBI" id="CHEBI:18420"/>
        <label>1</label>
    </ligand>
</feature>
<accession>A0A921LVF5</accession>
<dbReference type="SUPFAM" id="SSF101478">
    <property type="entry name" value="ADP-ribosylglycohydrolase"/>
    <property type="match status" value="1"/>
</dbReference>
<reference evidence="4" key="1">
    <citation type="journal article" date="2021" name="PeerJ">
        <title>Extensive microbial diversity within the chicken gut microbiome revealed by metagenomics and culture.</title>
        <authorList>
            <person name="Gilroy R."/>
            <person name="Ravi A."/>
            <person name="Getino M."/>
            <person name="Pursley I."/>
            <person name="Horton D.L."/>
            <person name="Alikhan N.F."/>
            <person name="Baker D."/>
            <person name="Gharbi K."/>
            <person name="Hall N."/>
            <person name="Watson M."/>
            <person name="Adriaenssens E.M."/>
            <person name="Foster-Nyarko E."/>
            <person name="Jarju S."/>
            <person name="Secka A."/>
            <person name="Antonio M."/>
            <person name="Oren A."/>
            <person name="Chaudhuri R.R."/>
            <person name="La Ragione R."/>
            <person name="Hildebrand F."/>
            <person name="Pallen M.J."/>
        </authorList>
    </citation>
    <scope>NUCLEOTIDE SEQUENCE</scope>
    <source>
        <strain evidence="4">ChiBcolR7-4860</strain>
    </source>
</reference>
<protein>
    <submittedName>
        <fullName evidence="4">ADP-ribosylglycohydrolase family protein</fullName>
    </submittedName>
</protein>
<dbReference type="AlphaFoldDB" id="A0A921LVF5"/>
<dbReference type="InterPro" id="IPR036705">
    <property type="entry name" value="Ribosyl_crysJ1_sf"/>
</dbReference>
<comment type="cofactor">
    <cofactor evidence="3">
        <name>Mg(2+)</name>
        <dbReference type="ChEBI" id="CHEBI:18420"/>
    </cofactor>
    <text evidence="3">Binds 2 magnesium ions per subunit.</text>
</comment>
<dbReference type="Gene3D" id="1.10.4080.10">
    <property type="entry name" value="ADP-ribosylation/Crystallin J1"/>
    <property type="match status" value="1"/>
</dbReference>
<dbReference type="PANTHER" id="PTHR16222">
    <property type="entry name" value="ADP-RIBOSYLGLYCOHYDROLASE"/>
    <property type="match status" value="1"/>
</dbReference>